<feature type="domain" description="Transcription elongation factor GreA/GreB C-terminal" evidence="10">
    <location>
        <begin position="845"/>
        <end position="917"/>
    </location>
</feature>
<feature type="domain" description="Transcription elongation factor GreA/GreB N-terminal" evidence="11">
    <location>
        <begin position="767"/>
        <end position="837"/>
    </location>
</feature>
<proteinExistence type="inferred from homology"/>
<dbReference type="GO" id="GO:0003677">
    <property type="term" value="F:DNA binding"/>
    <property type="evidence" value="ECO:0007669"/>
    <property type="project" value="UniProtKB-UniRule"/>
</dbReference>
<organism evidence="12 13">
    <name type="scientific">Leptospira santarosai str. MOR084</name>
    <dbReference type="NCBI Taxonomy" id="1049984"/>
    <lineage>
        <taxon>Bacteria</taxon>
        <taxon>Pseudomonadati</taxon>
        <taxon>Spirochaetota</taxon>
        <taxon>Spirochaetia</taxon>
        <taxon>Leptospirales</taxon>
        <taxon>Leptospiraceae</taxon>
        <taxon>Leptospira</taxon>
    </lineage>
</organism>
<dbReference type="InterPro" id="IPR001437">
    <property type="entry name" value="Tscrpt_elong_fac_GreA/B_C"/>
</dbReference>
<reference evidence="12" key="1">
    <citation type="submission" date="2012-10" db="EMBL/GenBank/DDBJ databases">
        <authorList>
            <person name="Harkins D.M."/>
            <person name="Durkin A.S."/>
            <person name="Brinkac L.M."/>
            <person name="Haft D.H."/>
            <person name="Selengut J.D."/>
            <person name="Sanka R."/>
            <person name="DePew J."/>
            <person name="Purushe J."/>
            <person name="Matthias M.A."/>
            <person name="Vinetz J.M."/>
            <person name="Sutton G.G."/>
            <person name="Nierman W.C."/>
            <person name="Fouts D.E."/>
        </authorList>
    </citation>
    <scope>NUCLEOTIDE SEQUENCE [LARGE SCALE GENOMIC DNA]</scope>
    <source>
        <strain evidence="12">MOR084</strain>
    </source>
</reference>
<dbReference type="InterPro" id="IPR018151">
    <property type="entry name" value="TF_GreA/GreB_CS"/>
</dbReference>
<dbReference type="GO" id="GO:0006354">
    <property type="term" value="P:DNA-templated transcription elongation"/>
    <property type="evidence" value="ECO:0007669"/>
    <property type="project" value="TreeGrafter"/>
</dbReference>
<dbReference type="InterPro" id="IPR036805">
    <property type="entry name" value="Tscrpt_elong_fac_GreA/B_N_sf"/>
</dbReference>
<dbReference type="HAMAP" id="MF_00105">
    <property type="entry name" value="GreA_GreB"/>
    <property type="match status" value="1"/>
</dbReference>
<evidence type="ECO:0000256" key="6">
    <source>
        <dbReference type="ARBA" id="ARBA00024916"/>
    </source>
</evidence>
<dbReference type="PANTHER" id="PTHR30437">
    <property type="entry name" value="TRANSCRIPTION ELONGATION FACTOR GREA"/>
    <property type="match status" value="1"/>
</dbReference>
<evidence type="ECO:0000256" key="3">
    <source>
        <dbReference type="ARBA" id="ARBA00023015"/>
    </source>
</evidence>
<dbReference type="PANTHER" id="PTHR30437:SF4">
    <property type="entry name" value="TRANSCRIPTION ELONGATION FACTOR GREA"/>
    <property type="match status" value="1"/>
</dbReference>
<evidence type="ECO:0000256" key="4">
    <source>
        <dbReference type="ARBA" id="ARBA00023125"/>
    </source>
</evidence>
<evidence type="ECO:0000313" key="13">
    <source>
        <dbReference type="Proteomes" id="UP000006329"/>
    </source>
</evidence>
<dbReference type="PROSITE" id="PS00830">
    <property type="entry name" value="GREAB_2"/>
    <property type="match status" value="1"/>
</dbReference>
<dbReference type="Gene3D" id="1.25.40.10">
    <property type="entry name" value="Tetratricopeptide repeat domain"/>
    <property type="match status" value="1"/>
</dbReference>
<keyword evidence="13" id="KW-1185">Reference proteome</keyword>
<keyword evidence="4 8" id="KW-0238">DNA-binding</keyword>
<dbReference type="GO" id="GO:0003746">
    <property type="term" value="F:translation elongation factor activity"/>
    <property type="evidence" value="ECO:0007669"/>
    <property type="project" value="UniProtKB-KW"/>
</dbReference>
<gene>
    <name evidence="8" type="primary">greA</name>
    <name evidence="12" type="ORF">LEP1GSC179_2740</name>
</gene>
<evidence type="ECO:0000256" key="7">
    <source>
        <dbReference type="ARBA" id="ARBA00030776"/>
    </source>
</evidence>
<sequence length="927" mass="107011">MSNEISATTESKPASDLDKLTSLFNEEIYVRTDASSIPASKFKIFDDLIEFYKSAGKIDEVKRKIEEYLSEHEDSISARYLLGILSLERGEISDSGLLKNLLESFKVAGKWAIIEHITDQILKYGDQRLALKYKAEALEKLKKNKELKAVLEKLAKHDRKNPEILKKYALSILEENKERAITYLKQAIETFAKTKDYVQLEEIWSIIVSNNHEDLQFFERIERIMLGHRERTRLVGYLYPIVEPYKQLEDWDKVIYLLKKILEHESSSNKARNELIRAYKAKYANHSLLEDFLKMSEIGNNRKPIKVCIANFERNIVFDTNNYVLHRNWGVGKITSISPNGDSIFVDFKDKKDHKLSIQMAITSLKPLKKDHIWVKYYENKEEIMDLFQNNIPDFFKELLTSFDNRMLTADIKSEVSGKFLPVAEWSKWWNKAKNIIKKEPNIGFDPKKKDELVYREKAISLSEELSEKFTHQTDSNKKLDIAMEALDNREDAEGAIEAFNHFYYEEEEAADPVRKIVAFLYLQAASEELGDEEIPRHLNEQKIAELIKSLPVGNLTEISTKIGNVEIKKGYVNLIRKHAHNPEEVLIGILFEVPIKVNKYVFSILEEEGKFDLLNSFIKSAAARAKETPEVFIWVAKSILTKVWEGEWLAASKSEERLELILRVFRLFKPLAKIEDKGTKLKNACKEILHGNDDDVLREAIHSGDSEYIRKLYALYKEVPYFTDLEKERLYSLIVELKPDIAWEEDEDEDEEDDDNILNRIPEGAILVTRRALNRKKEEFEHLLNVEMPENSKDIGEAQERGDLRENAEYKAAMERQVQLQAAIKRLEAEIKSAIILDLTNVKTDKINIGVTAKLKNESTGEVVAYSILGAWDADTERHIISYQSPLAKSLLGKKVGDSAVLNLTGTETRYTVLEIGRFSLHSQED</sequence>
<evidence type="ECO:0000256" key="8">
    <source>
        <dbReference type="HAMAP-Rule" id="MF_00105"/>
    </source>
</evidence>
<evidence type="ECO:0000256" key="2">
    <source>
        <dbReference type="ARBA" id="ARBA00013729"/>
    </source>
</evidence>
<dbReference type="RefSeq" id="WP_004462662.1">
    <property type="nucleotide sequence ID" value="NZ_AHON02000053.1"/>
</dbReference>
<dbReference type="GO" id="GO:0070063">
    <property type="term" value="F:RNA polymerase binding"/>
    <property type="evidence" value="ECO:0007669"/>
    <property type="project" value="InterPro"/>
</dbReference>
<dbReference type="InterPro" id="IPR028624">
    <property type="entry name" value="Tscrpt_elong_fac_GreA/B"/>
</dbReference>
<dbReference type="FunFam" id="1.10.287.180:FF:000001">
    <property type="entry name" value="Transcription elongation factor GreA"/>
    <property type="match status" value="1"/>
</dbReference>
<dbReference type="FunFam" id="3.10.50.30:FF:000004">
    <property type="entry name" value="Transcription elongation factor GreA"/>
    <property type="match status" value="1"/>
</dbReference>
<dbReference type="InterPro" id="IPR006359">
    <property type="entry name" value="Tscrpt_elong_fac_GreA"/>
</dbReference>
<dbReference type="GO" id="GO:0032784">
    <property type="term" value="P:regulation of DNA-templated transcription elongation"/>
    <property type="evidence" value="ECO:0007669"/>
    <property type="project" value="UniProtKB-UniRule"/>
</dbReference>
<dbReference type="Gene3D" id="3.10.50.30">
    <property type="entry name" value="Transcription elongation factor, GreA/GreB, C-terminal domain"/>
    <property type="match status" value="1"/>
</dbReference>
<keyword evidence="8" id="KW-0175">Coiled coil</keyword>
<keyword evidence="3 8" id="KW-0805">Transcription regulation</keyword>
<dbReference type="SUPFAM" id="SSF46557">
    <property type="entry name" value="GreA transcript cleavage protein, N-terminal domain"/>
    <property type="match status" value="1"/>
</dbReference>
<dbReference type="InterPro" id="IPR011990">
    <property type="entry name" value="TPR-like_helical_dom_sf"/>
</dbReference>
<evidence type="ECO:0000256" key="9">
    <source>
        <dbReference type="RuleBase" id="RU000556"/>
    </source>
</evidence>
<dbReference type="GeneID" id="29740512"/>
<evidence type="ECO:0000256" key="5">
    <source>
        <dbReference type="ARBA" id="ARBA00023163"/>
    </source>
</evidence>
<dbReference type="InterPro" id="IPR036953">
    <property type="entry name" value="GreA/GreB_C_sf"/>
</dbReference>
<keyword evidence="5 8" id="KW-0804">Transcription</keyword>
<comment type="caution">
    <text evidence="12">The sequence shown here is derived from an EMBL/GenBank/DDBJ whole genome shotgun (WGS) entry which is preliminary data.</text>
</comment>
<comment type="function">
    <text evidence="6 8 9">Necessary for efficient RNA polymerase transcription elongation past template-encoded arresting sites. The arresting sites in DNA have the property of trapping a certain fraction of elongating RNA polymerases that pass through, resulting in locked ternary complexes. Cleavage of the nascent transcript by cleavage factors such as GreA or GreB allows the resumption of elongation from the new 3'terminus. GreA releases sequences of 2 to 3 nucleotides.</text>
</comment>
<dbReference type="EMBL" id="AHON02000053">
    <property type="protein sequence ID" value="EKO33235.1"/>
    <property type="molecule type" value="Genomic_DNA"/>
</dbReference>
<protein>
    <recommendedName>
        <fullName evidence="2 8">Transcription elongation factor GreA</fullName>
    </recommendedName>
    <alternativeName>
        <fullName evidence="7 8">Transcript cleavage factor GreA</fullName>
    </alternativeName>
</protein>
<evidence type="ECO:0000313" key="12">
    <source>
        <dbReference type="EMBL" id="EKO33235.1"/>
    </source>
</evidence>
<comment type="similarity">
    <text evidence="1 8 9">Belongs to the GreA/GreB family.</text>
</comment>
<dbReference type="SUPFAM" id="SSF48452">
    <property type="entry name" value="TPR-like"/>
    <property type="match status" value="1"/>
</dbReference>
<dbReference type="AlphaFoldDB" id="A0A0E2BE79"/>
<evidence type="ECO:0000259" key="11">
    <source>
        <dbReference type="Pfam" id="PF03449"/>
    </source>
</evidence>
<dbReference type="Gene3D" id="1.10.287.180">
    <property type="entry name" value="Transcription elongation factor, GreA/GreB, N-terminal domain"/>
    <property type="match status" value="1"/>
</dbReference>
<dbReference type="SUPFAM" id="SSF54534">
    <property type="entry name" value="FKBP-like"/>
    <property type="match status" value="1"/>
</dbReference>
<dbReference type="InterPro" id="IPR023459">
    <property type="entry name" value="Tscrpt_elong_fac_GreA/B_fam"/>
</dbReference>
<name>A0A0E2BE79_9LEPT</name>
<dbReference type="Pfam" id="PF03449">
    <property type="entry name" value="GreA_GreB_N"/>
    <property type="match status" value="1"/>
</dbReference>
<feature type="coiled-coil region" evidence="8">
    <location>
        <begin position="811"/>
        <end position="838"/>
    </location>
</feature>
<dbReference type="Proteomes" id="UP000006329">
    <property type="component" value="Unassembled WGS sequence"/>
</dbReference>
<keyword evidence="12" id="KW-0648">Protein biosynthesis</keyword>
<dbReference type="InterPro" id="IPR022691">
    <property type="entry name" value="Tscrpt_elong_fac_GreA/B_N"/>
</dbReference>
<dbReference type="NCBIfam" id="TIGR01462">
    <property type="entry name" value="greA"/>
    <property type="match status" value="1"/>
</dbReference>
<dbReference type="NCBIfam" id="NF011309">
    <property type="entry name" value="PRK14720.1"/>
    <property type="match status" value="1"/>
</dbReference>
<evidence type="ECO:0000256" key="1">
    <source>
        <dbReference type="ARBA" id="ARBA00008213"/>
    </source>
</evidence>
<accession>A0A0E2BE79</accession>
<evidence type="ECO:0000259" key="10">
    <source>
        <dbReference type="Pfam" id="PF01272"/>
    </source>
</evidence>
<keyword evidence="12" id="KW-0251">Elongation factor</keyword>
<dbReference type="Pfam" id="PF01272">
    <property type="entry name" value="GreA_GreB"/>
    <property type="match status" value="1"/>
</dbReference>
<dbReference type="FunFam" id="1.25.40.10:FF:000524">
    <property type="entry name" value="Transcription elongation factor GreA"/>
    <property type="match status" value="1"/>
</dbReference>